<accession>A0A1Q9YLJ2</accession>
<proteinExistence type="predicted"/>
<sequence>MKVILAILSVLAAAPGLLPDLLKNRPAVSPDYRETVKAGTKAGQRYLENGPFETAEFEQTAMQNFSKHEV</sequence>
<evidence type="ECO:0000313" key="1">
    <source>
        <dbReference type="EMBL" id="OLU45834.1"/>
    </source>
</evidence>
<gene>
    <name evidence="1" type="ORF">BO223_03520</name>
</gene>
<evidence type="ECO:0000313" key="2">
    <source>
        <dbReference type="Proteomes" id="UP000186758"/>
    </source>
</evidence>
<comment type="caution">
    <text evidence="1">The sequence shown here is derived from an EMBL/GenBank/DDBJ whole genome shotgun (WGS) entry which is preliminary data.</text>
</comment>
<dbReference type="EMBL" id="MPJZ01000042">
    <property type="protein sequence ID" value="OLU45834.1"/>
    <property type="molecule type" value="Genomic_DNA"/>
</dbReference>
<protein>
    <submittedName>
        <fullName evidence="1">Uncharacterized protein</fullName>
    </submittedName>
</protein>
<dbReference type="AlphaFoldDB" id="A0A1Q9YLJ2"/>
<dbReference type="Proteomes" id="UP000186758">
    <property type="component" value="Unassembled WGS sequence"/>
</dbReference>
<organism evidence="1 2">
    <name type="scientific">Faecalibaculum rodentium</name>
    <dbReference type="NCBI Taxonomy" id="1702221"/>
    <lineage>
        <taxon>Bacteria</taxon>
        <taxon>Bacillati</taxon>
        <taxon>Bacillota</taxon>
        <taxon>Erysipelotrichia</taxon>
        <taxon>Erysipelotrichales</taxon>
        <taxon>Erysipelotrichaceae</taxon>
        <taxon>Faecalibaculum</taxon>
    </lineage>
</organism>
<name>A0A1Q9YLJ2_9FIRM</name>
<dbReference type="RefSeq" id="WP_075884945.1">
    <property type="nucleotide sequence ID" value="NZ_CAORWK010000021.1"/>
</dbReference>
<reference evidence="1 2" key="1">
    <citation type="submission" date="2016-11" db="EMBL/GenBank/DDBJ databases">
        <title>Description of two novel members of the family Erysipelotrichaceae: Ileibacterium lipovorans gen. nov., sp. nov. and Dubosiella newyorkensis, gen. nov., sp. nov.</title>
        <authorList>
            <person name="Cox L.M."/>
            <person name="Sohn J."/>
            <person name="Tyrrell K.L."/>
            <person name="Citron D.M."/>
            <person name="Lawson P.A."/>
            <person name="Patel N.B."/>
            <person name="Iizumi T."/>
            <person name="Perez-Perez G.I."/>
            <person name="Goldstein E.J."/>
            <person name="Blaser M.J."/>
        </authorList>
    </citation>
    <scope>NUCLEOTIDE SEQUENCE [LARGE SCALE GENOMIC DNA]</scope>
    <source>
        <strain evidence="1 2">NYU-BL-K8</strain>
    </source>
</reference>